<keyword evidence="4" id="KW-0804">Transcription</keyword>
<name>A0ABP8VQ65_9ACTN</name>
<dbReference type="Pfam" id="PF08281">
    <property type="entry name" value="Sigma70_r4_2"/>
    <property type="match status" value="1"/>
</dbReference>
<dbReference type="SUPFAM" id="SSF88946">
    <property type="entry name" value="Sigma2 domain of RNA polymerase sigma factors"/>
    <property type="match status" value="1"/>
</dbReference>
<evidence type="ECO:0000256" key="3">
    <source>
        <dbReference type="ARBA" id="ARBA00023082"/>
    </source>
</evidence>
<dbReference type="PANTHER" id="PTHR43133">
    <property type="entry name" value="RNA POLYMERASE ECF-TYPE SIGMA FACTO"/>
    <property type="match status" value="1"/>
</dbReference>
<keyword evidence="8" id="KW-1185">Reference proteome</keyword>
<evidence type="ECO:0000313" key="7">
    <source>
        <dbReference type="EMBL" id="GAA4669646.1"/>
    </source>
</evidence>
<dbReference type="Proteomes" id="UP001500621">
    <property type="component" value="Unassembled WGS sequence"/>
</dbReference>
<accession>A0ABP8VQ65</accession>
<evidence type="ECO:0000259" key="5">
    <source>
        <dbReference type="Pfam" id="PF04542"/>
    </source>
</evidence>
<organism evidence="7 8">
    <name type="scientific">Nocardioides nanhaiensis</name>
    <dbReference type="NCBI Taxonomy" id="1476871"/>
    <lineage>
        <taxon>Bacteria</taxon>
        <taxon>Bacillati</taxon>
        <taxon>Actinomycetota</taxon>
        <taxon>Actinomycetes</taxon>
        <taxon>Propionibacteriales</taxon>
        <taxon>Nocardioidaceae</taxon>
        <taxon>Nocardioides</taxon>
    </lineage>
</organism>
<evidence type="ECO:0000259" key="6">
    <source>
        <dbReference type="Pfam" id="PF08281"/>
    </source>
</evidence>
<dbReference type="InterPro" id="IPR013325">
    <property type="entry name" value="RNA_pol_sigma_r2"/>
</dbReference>
<dbReference type="Gene3D" id="1.10.1740.10">
    <property type="match status" value="1"/>
</dbReference>
<dbReference type="EMBL" id="BAABIM010000001">
    <property type="protein sequence ID" value="GAA4669646.1"/>
    <property type="molecule type" value="Genomic_DNA"/>
</dbReference>
<dbReference type="Pfam" id="PF04542">
    <property type="entry name" value="Sigma70_r2"/>
    <property type="match status" value="1"/>
</dbReference>
<comment type="similarity">
    <text evidence="1">Belongs to the sigma-70 factor family. ECF subfamily.</text>
</comment>
<feature type="domain" description="RNA polymerase sigma factor 70 region 4 type 2" evidence="6">
    <location>
        <begin position="134"/>
        <end position="185"/>
    </location>
</feature>
<keyword evidence="3" id="KW-0731">Sigma factor</keyword>
<dbReference type="SUPFAM" id="SSF88659">
    <property type="entry name" value="Sigma3 and sigma4 domains of RNA polymerase sigma factors"/>
    <property type="match status" value="1"/>
</dbReference>
<proteinExistence type="inferred from homology"/>
<reference evidence="8" key="1">
    <citation type="journal article" date="2019" name="Int. J. Syst. Evol. Microbiol.">
        <title>The Global Catalogue of Microorganisms (GCM) 10K type strain sequencing project: providing services to taxonomists for standard genome sequencing and annotation.</title>
        <authorList>
            <consortium name="The Broad Institute Genomics Platform"/>
            <consortium name="The Broad Institute Genome Sequencing Center for Infectious Disease"/>
            <person name="Wu L."/>
            <person name="Ma J."/>
        </authorList>
    </citation>
    <scope>NUCLEOTIDE SEQUENCE [LARGE SCALE GENOMIC DNA]</scope>
    <source>
        <strain evidence="8">JCM 18127</strain>
    </source>
</reference>
<evidence type="ECO:0000313" key="8">
    <source>
        <dbReference type="Proteomes" id="UP001500621"/>
    </source>
</evidence>
<dbReference type="NCBIfam" id="TIGR02937">
    <property type="entry name" value="sigma70-ECF"/>
    <property type="match status" value="1"/>
</dbReference>
<evidence type="ECO:0000256" key="4">
    <source>
        <dbReference type="ARBA" id="ARBA00023163"/>
    </source>
</evidence>
<keyword evidence="2" id="KW-0805">Transcription regulation</keyword>
<dbReference type="InterPro" id="IPR014284">
    <property type="entry name" value="RNA_pol_sigma-70_dom"/>
</dbReference>
<feature type="domain" description="RNA polymerase sigma-70 region 2" evidence="5">
    <location>
        <begin position="33"/>
        <end position="101"/>
    </location>
</feature>
<evidence type="ECO:0000256" key="1">
    <source>
        <dbReference type="ARBA" id="ARBA00010641"/>
    </source>
</evidence>
<evidence type="ECO:0000256" key="2">
    <source>
        <dbReference type="ARBA" id="ARBA00023015"/>
    </source>
</evidence>
<dbReference type="InterPro" id="IPR013324">
    <property type="entry name" value="RNA_pol_sigma_r3/r4-like"/>
</dbReference>
<dbReference type="InterPro" id="IPR036388">
    <property type="entry name" value="WH-like_DNA-bd_sf"/>
</dbReference>
<dbReference type="RefSeq" id="WP_345262239.1">
    <property type="nucleotide sequence ID" value="NZ_BAABIM010000001.1"/>
</dbReference>
<gene>
    <name evidence="7" type="ORF">GCM10023226_02610</name>
</gene>
<dbReference type="InterPro" id="IPR013249">
    <property type="entry name" value="RNA_pol_sigma70_r4_t2"/>
</dbReference>
<sequence>MDPTTPTLGRPEVDDDETVARLRDGDPDALARLFDQHADRIYNFCFRRTASWALAEDATSSVFLEVWRIRDRATTHDGQVLPWLYGVATNVCRNAARGQRRWTALQARTPRPEAQRDHAEEVAGRVDDERRMVRLVAALRQLPERDQQVLSLVAWDGLTYEQAAAALEVPVGTVRSRLSRSRHRLTALLAEGDDHPTTTPEDLR</sequence>
<protein>
    <submittedName>
        <fullName evidence="7">Sigma-70 family RNA polymerase sigma factor</fullName>
    </submittedName>
</protein>
<dbReference type="InterPro" id="IPR007627">
    <property type="entry name" value="RNA_pol_sigma70_r2"/>
</dbReference>
<comment type="caution">
    <text evidence="7">The sequence shown here is derived from an EMBL/GenBank/DDBJ whole genome shotgun (WGS) entry which is preliminary data.</text>
</comment>
<dbReference type="Gene3D" id="1.10.10.10">
    <property type="entry name" value="Winged helix-like DNA-binding domain superfamily/Winged helix DNA-binding domain"/>
    <property type="match status" value="1"/>
</dbReference>
<dbReference type="InterPro" id="IPR039425">
    <property type="entry name" value="RNA_pol_sigma-70-like"/>
</dbReference>
<dbReference type="PANTHER" id="PTHR43133:SF25">
    <property type="entry name" value="RNA POLYMERASE SIGMA FACTOR RFAY-RELATED"/>
    <property type="match status" value="1"/>
</dbReference>